<gene>
    <name evidence="1" type="ORF">L917_12343</name>
</gene>
<organism evidence="1">
    <name type="scientific">Phytophthora nicotianae</name>
    <name type="common">Potato buckeye rot agent</name>
    <name type="synonym">Phytophthora parasitica</name>
    <dbReference type="NCBI Taxonomy" id="4792"/>
    <lineage>
        <taxon>Eukaryota</taxon>
        <taxon>Sar</taxon>
        <taxon>Stramenopiles</taxon>
        <taxon>Oomycota</taxon>
        <taxon>Peronosporomycetes</taxon>
        <taxon>Peronosporales</taxon>
        <taxon>Peronosporaceae</taxon>
        <taxon>Phytophthora</taxon>
    </lineage>
</organism>
<dbReference type="EMBL" id="KI680716">
    <property type="protein sequence ID" value="ETL88590.1"/>
    <property type="molecule type" value="Genomic_DNA"/>
</dbReference>
<sequence length="186" mass="21253">MSPCLASNPPPSTNKHQNDLYRAQFHYHREGEIEVNADDLLVTARSESGLESLDSSVRVGLSFEYPFRVQLPGAVHHVRGLSRLLPTRSSRSRARLMSVQRPPVLPATPSHSLRLFRLSALFRNVRVLRFLRAAEVHAIRLSILHIRQRLDFAFVLRHYDYTDGQNATVTFPFVQQQGNSSCLFFM</sequence>
<evidence type="ECO:0000313" key="1">
    <source>
        <dbReference type="EMBL" id="ETL88590.1"/>
    </source>
</evidence>
<dbReference type="AlphaFoldDB" id="W2KW57"/>
<dbReference type="Proteomes" id="UP000054423">
    <property type="component" value="Unassembled WGS sequence"/>
</dbReference>
<proteinExistence type="predicted"/>
<protein>
    <submittedName>
        <fullName evidence="1">Uncharacterized protein</fullName>
    </submittedName>
</protein>
<name>W2KW57_PHYNI</name>
<accession>W2KW57</accession>
<reference evidence="1" key="1">
    <citation type="submission" date="2013-11" db="EMBL/GenBank/DDBJ databases">
        <title>The Genome Sequence of Phytophthora parasitica CHvinca01.</title>
        <authorList>
            <consortium name="The Broad Institute Genomics Platform"/>
            <person name="Russ C."/>
            <person name="Tyler B."/>
            <person name="Panabieres F."/>
            <person name="Shan W."/>
            <person name="Tripathy S."/>
            <person name="Grunwald N."/>
            <person name="Machado M."/>
            <person name="Johnson C.S."/>
            <person name="Arredondo F."/>
            <person name="Hong C."/>
            <person name="Coffey M."/>
            <person name="Young S.K."/>
            <person name="Zeng Q."/>
            <person name="Gargeya S."/>
            <person name="Fitzgerald M."/>
            <person name="Abouelleil A."/>
            <person name="Alvarado L."/>
            <person name="Chapman S.B."/>
            <person name="Gainer-Dewar J."/>
            <person name="Goldberg J."/>
            <person name="Griggs A."/>
            <person name="Gujja S."/>
            <person name="Hansen M."/>
            <person name="Howarth C."/>
            <person name="Imamovic A."/>
            <person name="Ireland A."/>
            <person name="Larimer J."/>
            <person name="McCowan C."/>
            <person name="Murphy C."/>
            <person name="Pearson M."/>
            <person name="Poon T.W."/>
            <person name="Priest M."/>
            <person name="Roberts A."/>
            <person name="Saif S."/>
            <person name="Shea T."/>
            <person name="Sykes S."/>
            <person name="Wortman J."/>
            <person name="Nusbaum C."/>
            <person name="Birren B."/>
        </authorList>
    </citation>
    <scope>NUCLEOTIDE SEQUENCE [LARGE SCALE GENOMIC DNA]</scope>
    <source>
        <strain evidence="1">CHvinca01</strain>
    </source>
</reference>